<dbReference type="AlphaFoldDB" id="A0A4V3QXD7"/>
<dbReference type="SUPFAM" id="SSF141488">
    <property type="entry name" value="YdhA-like"/>
    <property type="match status" value="1"/>
</dbReference>
<proteinExistence type="predicted"/>
<feature type="domain" description="C-type lysozyme inhibitor" evidence="6">
    <location>
        <begin position="32"/>
        <end position="89"/>
    </location>
</feature>
<dbReference type="Gene3D" id="2.40.128.200">
    <property type="match status" value="1"/>
</dbReference>
<comment type="caution">
    <text evidence="7">The sequence shown here is derived from an EMBL/GenBank/DDBJ whole genome shotgun (WGS) entry which is preliminary data.</text>
</comment>
<feature type="chain" id="PRO_5020370098" description="C-type lysozyme inhibitor domain-containing protein" evidence="5">
    <location>
        <begin position="18"/>
        <end position="100"/>
    </location>
</feature>
<evidence type="ECO:0000256" key="4">
    <source>
        <dbReference type="ARBA" id="ARBA00023288"/>
    </source>
</evidence>
<evidence type="ECO:0000256" key="1">
    <source>
        <dbReference type="ARBA" id="ARBA00022729"/>
    </source>
</evidence>
<gene>
    <name evidence="7" type="ORF">E5A74_02060</name>
</gene>
<sequence>MRSLLPIALFAALAACAHRPPAMTDLRVTNACDRAPGIIVVYAGDSARIVTPASDAEVVLPRKPTASGFWYESPTHSIRGKGKQITYTVGRMIPMTCTAS</sequence>
<dbReference type="OrthoDB" id="7596721at2"/>
<dbReference type="InterPro" id="IPR036328">
    <property type="entry name" value="MliC_sf"/>
</dbReference>
<keyword evidence="8" id="KW-1185">Reference proteome</keyword>
<evidence type="ECO:0000256" key="5">
    <source>
        <dbReference type="SAM" id="SignalP"/>
    </source>
</evidence>
<evidence type="ECO:0000256" key="3">
    <source>
        <dbReference type="ARBA" id="ARBA00023139"/>
    </source>
</evidence>
<dbReference type="Proteomes" id="UP000309848">
    <property type="component" value="Unassembled WGS sequence"/>
</dbReference>
<keyword evidence="2" id="KW-0472">Membrane</keyword>
<dbReference type="RefSeq" id="WP_135982342.1">
    <property type="nucleotide sequence ID" value="NZ_JAASQM010000001.1"/>
</dbReference>
<name>A0A4V3QXD7_9SPHN</name>
<dbReference type="PROSITE" id="PS51257">
    <property type="entry name" value="PROKAR_LIPOPROTEIN"/>
    <property type="match status" value="1"/>
</dbReference>
<keyword evidence="3" id="KW-0564">Palmitate</keyword>
<evidence type="ECO:0000313" key="7">
    <source>
        <dbReference type="EMBL" id="TGX45982.1"/>
    </source>
</evidence>
<evidence type="ECO:0000256" key="2">
    <source>
        <dbReference type="ARBA" id="ARBA00023136"/>
    </source>
</evidence>
<keyword evidence="4" id="KW-0449">Lipoprotein</keyword>
<keyword evidence="1 5" id="KW-0732">Signal</keyword>
<evidence type="ECO:0000259" key="6">
    <source>
        <dbReference type="Pfam" id="PF09864"/>
    </source>
</evidence>
<evidence type="ECO:0000313" key="8">
    <source>
        <dbReference type="Proteomes" id="UP000309848"/>
    </source>
</evidence>
<accession>A0A4V3QXD7</accession>
<protein>
    <recommendedName>
        <fullName evidence="6">C-type lysozyme inhibitor domain-containing protein</fullName>
    </recommendedName>
</protein>
<reference evidence="7 8" key="1">
    <citation type="submission" date="2019-04" db="EMBL/GenBank/DDBJ databases">
        <title>Sphingomonas psychrotolerans sp. nov., isolated from soil in the Tianshan Mountains, Xinjiang, China.</title>
        <authorList>
            <person name="Luo Y."/>
            <person name="Sheng H."/>
        </authorList>
    </citation>
    <scope>NUCLEOTIDE SEQUENCE [LARGE SCALE GENOMIC DNA]</scope>
    <source>
        <strain evidence="7 8">KIS18-15</strain>
    </source>
</reference>
<dbReference type="EMBL" id="SRXU01000001">
    <property type="protein sequence ID" value="TGX45982.1"/>
    <property type="molecule type" value="Genomic_DNA"/>
</dbReference>
<dbReference type="Pfam" id="PF09864">
    <property type="entry name" value="MliC"/>
    <property type="match status" value="1"/>
</dbReference>
<organism evidence="7 8">
    <name type="scientific">Sphingomonas naasensis</name>
    <dbReference type="NCBI Taxonomy" id="1344951"/>
    <lineage>
        <taxon>Bacteria</taxon>
        <taxon>Pseudomonadati</taxon>
        <taxon>Pseudomonadota</taxon>
        <taxon>Alphaproteobacteria</taxon>
        <taxon>Sphingomonadales</taxon>
        <taxon>Sphingomonadaceae</taxon>
        <taxon>Sphingomonas</taxon>
    </lineage>
</organism>
<feature type="signal peptide" evidence="5">
    <location>
        <begin position="1"/>
        <end position="17"/>
    </location>
</feature>
<dbReference type="InterPro" id="IPR018660">
    <property type="entry name" value="MliC"/>
</dbReference>